<keyword evidence="2" id="KW-1185">Reference proteome</keyword>
<gene>
    <name evidence="1" type="ORF">Fmac_008139</name>
</gene>
<dbReference type="AlphaFoldDB" id="A0ABD1MWL8"/>
<name>A0ABD1MWL8_9FABA</name>
<dbReference type="EMBL" id="JBGMDY010000003">
    <property type="protein sequence ID" value="KAL2340199.1"/>
    <property type="molecule type" value="Genomic_DNA"/>
</dbReference>
<evidence type="ECO:0000313" key="2">
    <source>
        <dbReference type="Proteomes" id="UP001603857"/>
    </source>
</evidence>
<reference evidence="1 2" key="1">
    <citation type="submission" date="2024-08" db="EMBL/GenBank/DDBJ databases">
        <title>Insights into the chromosomal genome structure of Flemingia macrophylla.</title>
        <authorList>
            <person name="Ding Y."/>
            <person name="Zhao Y."/>
            <person name="Bi W."/>
            <person name="Wu M."/>
            <person name="Zhao G."/>
            <person name="Gong Y."/>
            <person name="Li W."/>
            <person name="Zhang P."/>
        </authorList>
    </citation>
    <scope>NUCLEOTIDE SEQUENCE [LARGE SCALE GENOMIC DNA]</scope>
    <source>
        <strain evidence="1">DYQJB</strain>
        <tissue evidence="1">Leaf</tissue>
    </source>
</reference>
<proteinExistence type="predicted"/>
<accession>A0ABD1MWL8</accession>
<dbReference type="Proteomes" id="UP001603857">
    <property type="component" value="Unassembled WGS sequence"/>
</dbReference>
<sequence length="108" mass="11810">MMGRWLSLEEKKVDLRERAIEEHKSPEKYIRSSAFIVIKTASLNAIARLVNTDALPLQALAAAYGELISIGGLGKLLLCSVMACVISSGNVGFHVLILSTFWKSCFVV</sequence>
<organism evidence="1 2">
    <name type="scientific">Flemingia macrophylla</name>
    <dbReference type="NCBI Taxonomy" id="520843"/>
    <lineage>
        <taxon>Eukaryota</taxon>
        <taxon>Viridiplantae</taxon>
        <taxon>Streptophyta</taxon>
        <taxon>Embryophyta</taxon>
        <taxon>Tracheophyta</taxon>
        <taxon>Spermatophyta</taxon>
        <taxon>Magnoliopsida</taxon>
        <taxon>eudicotyledons</taxon>
        <taxon>Gunneridae</taxon>
        <taxon>Pentapetalae</taxon>
        <taxon>rosids</taxon>
        <taxon>fabids</taxon>
        <taxon>Fabales</taxon>
        <taxon>Fabaceae</taxon>
        <taxon>Papilionoideae</taxon>
        <taxon>50 kb inversion clade</taxon>
        <taxon>NPAAA clade</taxon>
        <taxon>indigoferoid/millettioid clade</taxon>
        <taxon>Phaseoleae</taxon>
        <taxon>Flemingia</taxon>
    </lineage>
</organism>
<evidence type="ECO:0000313" key="1">
    <source>
        <dbReference type="EMBL" id="KAL2340199.1"/>
    </source>
</evidence>
<comment type="caution">
    <text evidence="1">The sequence shown here is derived from an EMBL/GenBank/DDBJ whole genome shotgun (WGS) entry which is preliminary data.</text>
</comment>
<protein>
    <submittedName>
        <fullName evidence="1">Uncharacterized protein</fullName>
    </submittedName>
</protein>